<feature type="domain" description="Carboxylesterase type B" evidence="4">
    <location>
        <begin position="17"/>
        <end position="113"/>
    </location>
</feature>
<proteinExistence type="inferred from homology"/>
<dbReference type="Pfam" id="PF00135">
    <property type="entry name" value="COesterase"/>
    <property type="match status" value="2"/>
</dbReference>
<evidence type="ECO:0000259" key="4">
    <source>
        <dbReference type="Pfam" id="PF00135"/>
    </source>
</evidence>
<feature type="domain" description="Carboxylesterase type B" evidence="4">
    <location>
        <begin position="121"/>
        <end position="352"/>
    </location>
</feature>
<evidence type="ECO:0000256" key="1">
    <source>
        <dbReference type="ARBA" id="ARBA00005964"/>
    </source>
</evidence>
<dbReference type="SUPFAM" id="SSF53474">
    <property type="entry name" value="alpha/beta-Hydrolases"/>
    <property type="match status" value="1"/>
</dbReference>
<evidence type="ECO:0000256" key="3">
    <source>
        <dbReference type="RuleBase" id="RU361235"/>
    </source>
</evidence>
<keyword evidence="2 3" id="KW-0378">Hydrolase</keyword>
<dbReference type="PROSITE" id="PS00122">
    <property type="entry name" value="CARBOXYLESTERASE_B_1"/>
    <property type="match status" value="1"/>
</dbReference>
<evidence type="ECO:0000256" key="2">
    <source>
        <dbReference type="ARBA" id="ARBA00022801"/>
    </source>
</evidence>
<dbReference type="AlphaFoldDB" id="A0A194VSL1"/>
<reference evidence="5" key="1">
    <citation type="submission" date="2014-12" db="EMBL/GenBank/DDBJ databases">
        <title>Genome Sequence of Valsa Canker Pathogens Uncovers a Specific Adaption of Colonization on Woody Bark.</title>
        <authorList>
            <person name="Yin Z."/>
            <person name="Liu H."/>
            <person name="Gao X."/>
            <person name="Li Z."/>
            <person name="Song N."/>
            <person name="Ke X."/>
            <person name="Dai Q."/>
            <person name="Wu Y."/>
            <person name="Sun Y."/>
            <person name="Xu J.-R."/>
            <person name="Kang Z.K."/>
            <person name="Wang L."/>
            <person name="Huang L."/>
        </authorList>
    </citation>
    <scope>NUCLEOTIDE SEQUENCE [LARGE SCALE GENOMIC DNA]</scope>
    <source>
        <strain evidence="5">03-8</strain>
    </source>
</reference>
<dbReference type="GO" id="GO:0016787">
    <property type="term" value="F:hydrolase activity"/>
    <property type="evidence" value="ECO:0007669"/>
    <property type="project" value="UniProtKB-KW"/>
</dbReference>
<evidence type="ECO:0000313" key="5">
    <source>
        <dbReference type="EMBL" id="KUI67186.1"/>
    </source>
</evidence>
<dbReference type="PANTHER" id="PTHR11559">
    <property type="entry name" value="CARBOXYLESTERASE"/>
    <property type="match status" value="1"/>
</dbReference>
<accession>A0A194VSL1</accession>
<dbReference type="Proteomes" id="UP000078559">
    <property type="component" value="Chromosome 3"/>
</dbReference>
<dbReference type="SMR" id="A0A194VSL1"/>
<name>A0A194VSL1_CYTMA</name>
<dbReference type="InterPro" id="IPR050309">
    <property type="entry name" value="Type-B_Carboxylest/Lipase"/>
</dbReference>
<dbReference type="Gene3D" id="3.40.50.1820">
    <property type="entry name" value="alpha/beta hydrolase"/>
    <property type="match status" value="2"/>
</dbReference>
<dbReference type="InterPro" id="IPR019826">
    <property type="entry name" value="Carboxylesterase_B_AS"/>
</dbReference>
<sequence>MPRRFWGTIADRTLPDGGGYGTGSASEYDFTYMSQLMDDGFMFVILQYRLGAFGFASSTAISEHGIVNAGLYDQYHALEWIQKYASAFGGDPNNVTIAGESAGGGSVALQAMAYGGTDEFAGCSNGEDVSTSETVFECLSTVDSNILQNASAQVSVRALFGQWAFIPVTDGTFVQNRPTVQLLSGKVNGQSIVIGQNANEGYEFVHQNISSKANFTDFISYNYPLLSNDNMTAIMDLYDINSNWSITYPLGLSGPTSGLFDTDGINPPYATEMSKAAAGWQQATDNLYAEATIVCPAYWLAAAYSPALNPNADGKKSWRYQFSPPNAFHETDLGPLEQPPVYEVGSSEDAAFRAAFQGIWGSMVVKGDPTLASGYLDQVKVSYITADNISAAQSKYWQPWGVGTGPVSGAGEGTFPLLDLNVTDTDTANFMVADGMLWEGGRGARCDLWAELGPFIPA</sequence>
<gene>
    <name evidence="5" type="ORF">VM1G_02969</name>
</gene>
<dbReference type="InterPro" id="IPR029058">
    <property type="entry name" value="AB_hydrolase_fold"/>
</dbReference>
<keyword evidence="6" id="KW-1185">Reference proteome</keyword>
<comment type="similarity">
    <text evidence="1 3">Belongs to the type-B carboxylesterase/lipase family.</text>
</comment>
<dbReference type="EMBL" id="CM003100">
    <property type="protein sequence ID" value="KUI67186.1"/>
    <property type="molecule type" value="Genomic_DNA"/>
</dbReference>
<dbReference type="InterPro" id="IPR002018">
    <property type="entry name" value="CarbesteraseB"/>
</dbReference>
<organism evidence="5 6">
    <name type="scientific">Cytospora mali</name>
    <name type="common">Apple Valsa canker fungus</name>
    <name type="synonym">Valsa mali</name>
    <dbReference type="NCBI Taxonomy" id="578113"/>
    <lineage>
        <taxon>Eukaryota</taxon>
        <taxon>Fungi</taxon>
        <taxon>Dikarya</taxon>
        <taxon>Ascomycota</taxon>
        <taxon>Pezizomycotina</taxon>
        <taxon>Sordariomycetes</taxon>
        <taxon>Sordariomycetidae</taxon>
        <taxon>Diaporthales</taxon>
        <taxon>Cytosporaceae</taxon>
        <taxon>Cytospora</taxon>
    </lineage>
</organism>
<evidence type="ECO:0000313" key="6">
    <source>
        <dbReference type="Proteomes" id="UP000078559"/>
    </source>
</evidence>
<protein>
    <recommendedName>
        <fullName evidence="3">Carboxylic ester hydrolase</fullName>
        <ecNumber evidence="3">3.1.1.-</ecNumber>
    </recommendedName>
</protein>
<dbReference type="EC" id="3.1.1.-" evidence="3"/>
<dbReference type="OrthoDB" id="408631at2759"/>